<protein>
    <submittedName>
        <fullName evidence="1">Uncharacterized protein</fullName>
    </submittedName>
</protein>
<comment type="caution">
    <text evidence="1">The sequence shown here is derived from an EMBL/GenBank/DDBJ whole genome shotgun (WGS) entry which is preliminary data.</text>
</comment>
<dbReference type="Proteomes" id="UP000094578">
    <property type="component" value="Unassembled WGS sequence"/>
</dbReference>
<dbReference type="STRING" id="1886670.PTI45_04678"/>
<dbReference type="EMBL" id="MDER01000107">
    <property type="protein sequence ID" value="ODP25947.1"/>
    <property type="molecule type" value="Genomic_DNA"/>
</dbReference>
<proteinExistence type="predicted"/>
<dbReference type="RefSeq" id="WP_069329975.1">
    <property type="nucleotide sequence ID" value="NZ_MDER01000107.1"/>
</dbReference>
<name>A0A1E3KWM7_9BACL</name>
<dbReference type="PATRIC" id="fig|1886670.3.peg.4695"/>
<evidence type="ECO:0000313" key="1">
    <source>
        <dbReference type="EMBL" id="ODP25947.1"/>
    </source>
</evidence>
<sequence>MDKKAKKILLETYWSAQGWKPRPISFTGEEFEYAKSQGAMFDRLSITHDAIIQDIHRWHQEVITKEQVVRAFLHSLSTRQTHFRSVLSSWALTHNLPLHTYGERRAVHANTSSCGDCNFNRLMSDDQYTDVDINVLNFERIKWGGIRLNHLLYCWLDLKLFMEQDHTAITVTPEDIAILQQMIQAIEECNEDEGARKLEKRWKDLFPANKHERDVILEIWGYAGLLVPLDIPRKLRGGSGDFNSVAIWQGEDRYSSSMLHYYFGTYL</sequence>
<accession>A0A1E3KWM7</accession>
<reference evidence="1 2" key="1">
    <citation type="submission" date="2016-08" db="EMBL/GenBank/DDBJ databases">
        <title>Genome sequencing of Paenibacillus sp. TI45-13ar, isolated from Korean traditional nuruk.</title>
        <authorList>
            <person name="Kim S.-J."/>
        </authorList>
    </citation>
    <scope>NUCLEOTIDE SEQUENCE [LARGE SCALE GENOMIC DNA]</scope>
    <source>
        <strain evidence="1 2">TI45-13ar</strain>
    </source>
</reference>
<organism evidence="1 2">
    <name type="scientific">Paenibacillus nuruki</name>
    <dbReference type="NCBI Taxonomy" id="1886670"/>
    <lineage>
        <taxon>Bacteria</taxon>
        <taxon>Bacillati</taxon>
        <taxon>Bacillota</taxon>
        <taxon>Bacilli</taxon>
        <taxon>Bacillales</taxon>
        <taxon>Paenibacillaceae</taxon>
        <taxon>Paenibacillus</taxon>
    </lineage>
</organism>
<keyword evidence="2" id="KW-1185">Reference proteome</keyword>
<gene>
    <name evidence="1" type="ORF">PTI45_04678</name>
</gene>
<evidence type="ECO:0000313" key="2">
    <source>
        <dbReference type="Proteomes" id="UP000094578"/>
    </source>
</evidence>
<dbReference type="AlphaFoldDB" id="A0A1E3KWM7"/>